<organism evidence="1 2">
    <name type="scientific">Blastopirellula marina</name>
    <dbReference type="NCBI Taxonomy" id="124"/>
    <lineage>
        <taxon>Bacteria</taxon>
        <taxon>Pseudomonadati</taxon>
        <taxon>Planctomycetota</taxon>
        <taxon>Planctomycetia</taxon>
        <taxon>Pirellulales</taxon>
        <taxon>Pirellulaceae</taxon>
        <taxon>Blastopirellula</taxon>
    </lineage>
</organism>
<comment type="caution">
    <text evidence="1">The sequence shown here is derived from an EMBL/GenBank/DDBJ whole genome shotgun (WGS) entry which is preliminary data.</text>
</comment>
<sequence>MIGYEITARCHKLNYARSYSGWFEGDPKLESKAKEVAAKAVVKQVAKQGVKLLVSASAGSVVTVADIVSKPLQGLGSAAGQLIADNILKINRTLAGQGLIFNDIAVSLSGDFEGGYRIDTDEDLEKLPHLLALIPEKGTTDSFMGQSVLEMAVMGHVNFARYLYQFHLKKGSNQTLYHLEVKIDV</sequence>
<evidence type="ECO:0000313" key="1">
    <source>
        <dbReference type="EMBL" id="PQO39036.1"/>
    </source>
</evidence>
<dbReference type="Proteomes" id="UP000240009">
    <property type="component" value="Unassembled WGS sequence"/>
</dbReference>
<gene>
    <name evidence="1" type="ORF">C5Y96_03995</name>
</gene>
<name>A0A2S8G3L5_9BACT</name>
<accession>A0A2S8G3L5</accession>
<proteinExistence type="predicted"/>
<reference evidence="1 2" key="1">
    <citation type="submission" date="2018-02" db="EMBL/GenBank/DDBJ databases">
        <title>Comparative genomes isolates from brazilian mangrove.</title>
        <authorList>
            <person name="Araujo J.E."/>
            <person name="Taketani R.G."/>
            <person name="Silva M.C.P."/>
            <person name="Loureco M.V."/>
            <person name="Andreote F.D."/>
        </authorList>
    </citation>
    <scope>NUCLEOTIDE SEQUENCE [LARGE SCALE GENOMIC DNA]</scope>
    <source>
        <strain evidence="1 2">HEX-2 MGV</strain>
    </source>
</reference>
<evidence type="ECO:0000313" key="2">
    <source>
        <dbReference type="Proteomes" id="UP000240009"/>
    </source>
</evidence>
<dbReference type="RefSeq" id="WP_105350236.1">
    <property type="nucleotide sequence ID" value="NZ_PUIA01000016.1"/>
</dbReference>
<dbReference type="AlphaFoldDB" id="A0A2S8G3L5"/>
<dbReference type="EMBL" id="PUIA01000016">
    <property type="protein sequence ID" value="PQO39036.1"/>
    <property type="molecule type" value="Genomic_DNA"/>
</dbReference>
<protein>
    <submittedName>
        <fullName evidence="1">Uncharacterized protein</fullName>
    </submittedName>
</protein>
<dbReference type="OrthoDB" id="9554112at2"/>